<dbReference type="PROSITE" id="PS51194">
    <property type="entry name" value="HELICASE_CTER"/>
    <property type="match status" value="1"/>
</dbReference>
<dbReference type="Proteomes" id="UP000250272">
    <property type="component" value="Chromosome"/>
</dbReference>
<organism evidence="6 7">
    <name type="scientific">Thermococcus barossii</name>
    <dbReference type="NCBI Taxonomy" id="54077"/>
    <lineage>
        <taxon>Archaea</taxon>
        <taxon>Methanobacteriati</taxon>
        <taxon>Methanobacteriota</taxon>
        <taxon>Thermococci</taxon>
        <taxon>Thermococcales</taxon>
        <taxon>Thermococcaceae</taxon>
        <taxon>Thermococcus</taxon>
    </lineage>
</organism>
<dbReference type="InterPro" id="IPR014001">
    <property type="entry name" value="Helicase_ATP-bd"/>
</dbReference>
<dbReference type="Pfam" id="PF00270">
    <property type="entry name" value="DEAD"/>
    <property type="match status" value="1"/>
</dbReference>
<feature type="domain" description="Helicase ATP-binding" evidence="4">
    <location>
        <begin position="164"/>
        <end position="400"/>
    </location>
</feature>
<dbReference type="Gene3D" id="3.40.50.300">
    <property type="entry name" value="P-loop containing nucleotide triphosphate hydrolases"/>
    <property type="match status" value="2"/>
</dbReference>
<evidence type="ECO:0000313" key="7">
    <source>
        <dbReference type="Proteomes" id="UP000250272"/>
    </source>
</evidence>
<dbReference type="SMART" id="SM00487">
    <property type="entry name" value="DEXDc"/>
    <property type="match status" value="1"/>
</dbReference>
<proteinExistence type="predicted"/>
<dbReference type="PANTHER" id="PTHR47957">
    <property type="entry name" value="ATP-DEPENDENT HELICASE HRQ1"/>
    <property type="match status" value="1"/>
</dbReference>
<dbReference type="PROSITE" id="PS51192">
    <property type="entry name" value="HELICASE_ATP_BIND_1"/>
    <property type="match status" value="1"/>
</dbReference>
<keyword evidence="1" id="KW-0547">Nucleotide-binding</keyword>
<accession>A0A2Z2MU29</accession>
<dbReference type="GO" id="GO:0043138">
    <property type="term" value="F:3'-5' DNA helicase activity"/>
    <property type="evidence" value="ECO:0007669"/>
    <property type="project" value="TreeGrafter"/>
</dbReference>
<dbReference type="Pfam" id="PF13091">
    <property type="entry name" value="PLDc_2"/>
    <property type="match status" value="1"/>
</dbReference>
<protein>
    <recommendedName>
        <fullName evidence="8">DEAD/DEAH box helicase</fullName>
    </recommendedName>
</protein>
<dbReference type="InterPro" id="IPR025202">
    <property type="entry name" value="PLD-like_dom"/>
</dbReference>
<dbReference type="SUPFAM" id="SSF52540">
    <property type="entry name" value="P-loop containing nucleoside triphosphate hydrolases"/>
    <property type="match status" value="1"/>
</dbReference>
<keyword evidence="2" id="KW-0067">ATP-binding</keyword>
<dbReference type="Pfam" id="PF00271">
    <property type="entry name" value="Helicase_C"/>
    <property type="match status" value="1"/>
</dbReference>
<feature type="domain" description="Helicase C-terminal" evidence="5">
    <location>
        <begin position="491"/>
        <end position="637"/>
    </location>
</feature>
<evidence type="ECO:0000256" key="3">
    <source>
        <dbReference type="SAM" id="Coils"/>
    </source>
</evidence>
<dbReference type="GO" id="GO:0006289">
    <property type="term" value="P:nucleotide-excision repair"/>
    <property type="evidence" value="ECO:0007669"/>
    <property type="project" value="TreeGrafter"/>
</dbReference>
<evidence type="ECO:0000259" key="5">
    <source>
        <dbReference type="PROSITE" id="PS51194"/>
    </source>
</evidence>
<dbReference type="GO" id="GO:0005524">
    <property type="term" value="F:ATP binding"/>
    <property type="evidence" value="ECO:0007669"/>
    <property type="project" value="UniProtKB-KW"/>
</dbReference>
<dbReference type="GO" id="GO:0036297">
    <property type="term" value="P:interstrand cross-link repair"/>
    <property type="evidence" value="ECO:0007669"/>
    <property type="project" value="TreeGrafter"/>
</dbReference>
<keyword evidence="3" id="KW-0175">Coiled coil</keyword>
<dbReference type="InterPro" id="IPR027417">
    <property type="entry name" value="P-loop_NTPase"/>
</dbReference>
<sequence>MTDTHSQLRTVYHKIIKAEVDKYNNIKSLKNLFLEREEIENVAGNQDILNELIKRGYILEFTVDGRKLYRSLHMDIASRAAYGVKPYRGASGRVMEKDIMYKEEPILPRDYVKFLDNANEQYKELRKKVKDILKEEKLVEAFFKGLHDSGIRGLTAYQFESIMKILTSDKRFFLVSAPTGFGKTYVYLLVVLIDVLKQVSGNKKGVKAVLFYPRKSLEADQMSDIIKVLDNVNRYLDKKIRVGIYDGSTPEDTKDITERQEFRGIALNIPGKLERLYLSSEGGKVIVESDSGRKFDWILSTKKDMRENPPDVLITNLWSYAHALTNPKRWEKKYINPETAWFVFDEVHVYRENMAGVLRYLLKMLSTDVSQNAKFILSSATIPKSREFLRDLGVNGYLDLTFRKEEYNKYANGTKLNLYLMLALRPDSSWETFAHELGLFLGAIGTLRGNSPQSIIFVDSIREIERIRNQLEVASRRGKIRSHFFNNNGTQVEEIDPYSLVPYAKGALSPSNIDILENKVLENIDYHYADRADRHRVEERLKNGNVSVVYATSTLELGVNYNKVSVVVNLGIPRSVESIVQRMGRAGRDLESTLNTALGIVIVRPTPMEYYYAYKGLDYIINFENSKGIPISYNNHFAILFSALLRTMLLGAKSGRGYYVRNPKFEEVLELAMRIWEEYIQNRDEILKGLELPVDSKMQIEELIGNLMETLNKLPVKSVESRCLASKRLSELLEGISRTHEKIENLEELLDELERLIWRVIEENPELDNSKVYKETIDKFWRTLEEARKTINEWKKLQKEIDEERVDLIRASEKANELLTERLEHLLIKLRNRANELRKAAENLKGRNYERVKKLKERRSELDELKEYLNKLRRERIEKVLDELSGTQEQPIAPFVCETIKYLRDLAADSDVVNGLNVVEVLLGIKFLGNEFLDKKVNTGIWIPEELRTGHDGRLKYKYKNLKEYSFSSVVYRVPPFELGTIPWESPEQKEITDIIGGRYAWLLYPEDGIRIISSKRDKYLESIMKTYRLGAGTSEHFGSFYDVSRIDFIDLLTLSSPVLIKITIPDERKELYIKYGSWKVRDVKSINELVRSLHREENNTKKQGLKKRVITGLNNLKTLYSQKQPNDGAGIKFNYIRYCELGRVISTDPFDFDCPVRRLKKYEERCPYESVDNNGKCRYWITNKRRTFPKVYLKRHVKLPKTLENRISSMLSGVVSMIPVPYYELSETPAHFIYDTVSIYVPISPIESVERSFRVYPIGYDAITSMIALSFNPKFLETIIRWIYANDQETLEVMAYKYYIYRVVKQKGLFGIDVSSLGDIKDMKEKLKKVKWWDFNENREEIGKFLQFSLKVLLHSLAHRFIVYLTNTYGFDESKLTYSINENEGRVYIVENSKNDGIGIVETFSSEIRTRGEAIVFVEFLRDMVKFFKRHDERVRREMLTFSIEAEKEILSSPESQELLRKVEEKLNKELKDNEIDPKKMDYITYRFLLKDVLNEREGELIGNVLDYTQTPHICYDGCNLCLYFGRDCTEATTQQYTLSKRLLVRFAEAILGGCITFDTIRGFEHLLKGFTEGAKTVYMNVAFVDDEGIRLLKEIQSSGAKVRINTRGNDRKPQIIKELKKELGSENVKKIEVPDHKKVYQIEYKGGIIQSLIISGSPNLLRSSLRENRENVTIVFHVGG</sequence>
<evidence type="ECO:0000256" key="1">
    <source>
        <dbReference type="ARBA" id="ARBA00022741"/>
    </source>
</evidence>
<dbReference type="GeneID" id="33326918"/>
<keyword evidence="7" id="KW-1185">Reference proteome</keyword>
<dbReference type="GO" id="GO:0003676">
    <property type="term" value="F:nucleic acid binding"/>
    <property type="evidence" value="ECO:0007669"/>
    <property type="project" value="InterPro"/>
</dbReference>
<dbReference type="PANTHER" id="PTHR47957:SF3">
    <property type="entry name" value="ATP-DEPENDENT HELICASE HRQ1"/>
    <property type="match status" value="1"/>
</dbReference>
<evidence type="ECO:0000313" key="6">
    <source>
        <dbReference type="EMBL" id="ASJ05498.1"/>
    </source>
</evidence>
<gene>
    <name evidence="6" type="ORF">A3L01_09030</name>
</gene>
<feature type="coiled-coil region" evidence="3">
    <location>
        <begin position="729"/>
        <end position="878"/>
    </location>
</feature>
<dbReference type="RefSeq" id="WP_088865496.1">
    <property type="nucleotide sequence ID" value="NZ_CP015101.1"/>
</dbReference>
<evidence type="ECO:0008006" key="8">
    <source>
        <dbReference type="Google" id="ProtNLM"/>
    </source>
</evidence>
<dbReference type="EMBL" id="CP015101">
    <property type="protein sequence ID" value="ASJ05498.1"/>
    <property type="molecule type" value="Genomic_DNA"/>
</dbReference>
<reference evidence="6 7" key="1">
    <citation type="submission" date="2016-04" db="EMBL/GenBank/DDBJ databases">
        <title>Complete genome sequence of Thermococcus barossii type strain SHCK-94.</title>
        <authorList>
            <person name="Oger P.M."/>
        </authorList>
    </citation>
    <scope>NUCLEOTIDE SEQUENCE [LARGE SCALE GENOMIC DNA]</scope>
    <source>
        <strain evidence="6 7">SHCK-94</strain>
    </source>
</reference>
<evidence type="ECO:0000259" key="4">
    <source>
        <dbReference type="PROSITE" id="PS51192"/>
    </source>
</evidence>
<dbReference type="SMART" id="SM00490">
    <property type="entry name" value="HELICc"/>
    <property type="match status" value="1"/>
</dbReference>
<dbReference type="KEGG" id="tbs:A3L01_09030"/>
<name>A0A2Z2MU29_9EURY</name>
<evidence type="ECO:0000256" key="2">
    <source>
        <dbReference type="ARBA" id="ARBA00022840"/>
    </source>
</evidence>
<dbReference type="Gene3D" id="3.30.870.10">
    <property type="entry name" value="Endonuclease Chain A"/>
    <property type="match status" value="1"/>
</dbReference>
<dbReference type="InterPro" id="IPR011545">
    <property type="entry name" value="DEAD/DEAH_box_helicase_dom"/>
</dbReference>
<dbReference type="OrthoDB" id="36796at2157"/>
<dbReference type="InterPro" id="IPR001650">
    <property type="entry name" value="Helicase_C-like"/>
</dbReference>